<dbReference type="OrthoDB" id="4850at2759"/>
<keyword evidence="3" id="KW-1185">Reference proteome</keyword>
<protein>
    <submittedName>
        <fullName evidence="2">Cysteine histidine-rich domain</fullName>
    </submittedName>
</protein>
<evidence type="ECO:0000256" key="1">
    <source>
        <dbReference type="SAM" id="MobiDB-lite"/>
    </source>
</evidence>
<dbReference type="PANTHER" id="PTHR37948:SF1">
    <property type="entry name" value="BLL5189 PROTEIN"/>
    <property type="match status" value="1"/>
</dbReference>
<accession>A0A2P6V894</accession>
<sequence length="309" mass="34892">MSALEKQRTERMAHNKKRLAELGLEAAAQQQQAQRAAAKKARPAQATGNRKRGAAPTGGELEPPRRSGRVRADVSYVEASMAEVLAKGPVAEMNEREPLPEYNPPTECVVSVPPTFVDASAGARNARGRLVFADHPDFTPNLTPKQVIQAGSFGGIYFNPEGGKPGILGKRVDIDAAEFPQDWFEGLPGKAYKARTYTFSTNKYGVKAGQDQAFWEGKGWIDRQDPRGWFQWYCRFYQGRRTQDDERQISRWKGVVGDKGRWVRALVNKITRSNKRWDDASVSPVIRQTLLHWAFELNEDEFERMRKQI</sequence>
<feature type="compositionally biased region" description="Low complexity" evidence="1">
    <location>
        <begin position="26"/>
        <end position="36"/>
    </location>
</feature>
<organism evidence="2 3">
    <name type="scientific">Micractinium conductrix</name>
    <dbReference type="NCBI Taxonomy" id="554055"/>
    <lineage>
        <taxon>Eukaryota</taxon>
        <taxon>Viridiplantae</taxon>
        <taxon>Chlorophyta</taxon>
        <taxon>core chlorophytes</taxon>
        <taxon>Trebouxiophyceae</taxon>
        <taxon>Chlorellales</taxon>
        <taxon>Chlorellaceae</taxon>
        <taxon>Chlorella clade</taxon>
        <taxon>Micractinium</taxon>
    </lineage>
</organism>
<dbReference type="EMBL" id="LHPF02000020">
    <property type="protein sequence ID" value="PSC70305.1"/>
    <property type="molecule type" value="Genomic_DNA"/>
</dbReference>
<comment type="caution">
    <text evidence="2">The sequence shown here is derived from an EMBL/GenBank/DDBJ whole genome shotgun (WGS) entry which is preliminary data.</text>
</comment>
<proteinExistence type="predicted"/>
<gene>
    <name evidence="2" type="ORF">C2E20_6152</name>
</gene>
<dbReference type="AlphaFoldDB" id="A0A2P6V894"/>
<dbReference type="STRING" id="554055.A0A2P6V894"/>
<feature type="compositionally biased region" description="Basic and acidic residues" evidence="1">
    <location>
        <begin position="1"/>
        <end position="13"/>
    </location>
</feature>
<feature type="region of interest" description="Disordered" evidence="1">
    <location>
        <begin position="1"/>
        <end position="71"/>
    </location>
</feature>
<dbReference type="PANTHER" id="PTHR37948">
    <property type="entry name" value="ZGC:113208"/>
    <property type="match status" value="1"/>
</dbReference>
<evidence type="ECO:0000313" key="3">
    <source>
        <dbReference type="Proteomes" id="UP000239649"/>
    </source>
</evidence>
<reference evidence="2 3" key="1">
    <citation type="journal article" date="2018" name="Plant J.">
        <title>Genome sequences of Chlorella sorokiniana UTEX 1602 and Micractinium conductrix SAG 241.80: implications to maltose excretion by a green alga.</title>
        <authorList>
            <person name="Arriola M.B."/>
            <person name="Velmurugan N."/>
            <person name="Zhang Y."/>
            <person name="Plunkett M.H."/>
            <person name="Hondzo H."/>
            <person name="Barney B.M."/>
        </authorList>
    </citation>
    <scope>NUCLEOTIDE SEQUENCE [LARGE SCALE GENOMIC DNA]</scope>
    <source>
        <strain evidence="2 3">SAG 241.80</strain>
    </source>
</reference>
<name>A0A2P6V894_9CHLO</name>
<dbReference type="Proteomes" id="UP000239649">
    <property type="component" value="Unassembled WGS sequence"/>
</dbReference>
<evidence type="ECO:0000313" key="2">
    <source>
        <dbReference type="EMBL" id="PSC70305.1"/>
    </source>
</evidence>